<dbReference type="SUPFAM" id="SSF49503">
    <property type="entry name" value="Cupredoxins"/>
    <property type="match status" value="3"/>
</dbReference>
<evidence type="ECO:0000313" key="8">
    <source>
        <dbReference type="EMBL" id="ROR34079.1"/>
    </source>
</evidence>
<dbReference type="CDD" id="cd13890">
    <property type="entry name" value="CuRO_3_CueO_FtsP"/>
    <property type="match status" value="1"/>
</dbReference>
<feature type="domain" description="Plastocyanin-like" evidence="7">
    <location>
        <begin position="61"/>
        <end position="174"/>
    </location>
</feature>
<evidence type="ECO:0000256" key="1">
    <source>
        <dbReference type="ARBA" id="ARBA00010609"/>
    </source>
</evidence>
<feature type="signal peptide" evidence="4">
    <location>
        <begin position="1"/>
        <end position="23"/>
    </location>
</feature>
<evidence type="ECO:0000313" key="9">
    <source>
        <dbReference type="EMBL" id="RPE26911.1"/>
    </source>
</evidence>
<evidence type="ECO:0000313" key="11">
    <source>
        <dbReference type="Proteomes" id="UP000267408"/>
    </source>
</evidence>
<dbReference type="PANTHER" id="PTHR48267:SF1">
    <property type="entry name" value="BILIRUBIN OXIDASE"/>
    <property type="match status" value="1"/>
</dbReference>
<dbReference type="PROSITE" id="PS00079">
    <property type="entry name" value="MULTICOPPER_OXIDASE1"/>
    <property type="match status" value="1"/>
</dbReference>
<keyword evidence="3" id="KW-0560">Oxidoreductase</keyword>
<dbReference type="Proteomes" id="UP000266906">
    <property type="component" value="Unassembled WGS sequence"/>
</dbReference>
<dbReference type="Pfam" id="PF00394">
    <property type="entry name" value="Cu-oxidase"/>
    <property type="match status" value="1"/>
</dbReference>
<gene>
    <name evidence="9" type="ORF">EDD38_7548</name>
    <name evidence="8" type="ORF">EDD39_7640</name>
</gene>
<evidence type="ECO:0000259" key="7">
    <source>
        <dbReference type="Pfam" id="PF07732"/>
    </source>
</evidence>
<evidence type="ECO:0000256" key="4">
    <source>
        <dbReference type="SAM" id="SignalP"/>
    </source>
</evidence>
<dbReference type="InterPro" id="IPR045087">
    <property type="entry name" value="Cu-oxidase_fam"/>
</dbReference>
<evidence type="ECO:0000256" key="2">
    <source>
        <dbReference type="ARBA" id="ARBA00022723"/>
    </source>
</evidence>
<feature type="chain" id="PRO_5044596122" evidence="4">
    <location>
        <begin position="24"/>
        <end position="475"/>
    </location>
</feature>
<sequence>MAAGTTLGSAGLLLPALTDVAQAADLDAASIPRFTRAMPLSPVLRPSLQSSGAAFYRMTMRETTAEIVPGLRTRVRTFNGSFPGPVVRAVSGRPVVIVQTNALDVDTAIHLHGGHVPPESDGAPMDLVPARGGSRAYVYPNQQPHANLWFHDHAHHMESENVFRGLTALYLITDDIERGLNLPSGDQDVPIALRDARFDSDGQFVYVMGDFQQRNVILANGSAWPYFEVEARTYRLRLFNTSNQRFFKIGLSDGSEFTQIGSDGGLLAAPFPTTSLPLSPGERADVVVDFSRYPVGTRLVLSNGQDGPDALTAQLLQFRVVAAKGPDTSTVPDVLRTLPALPPATAFRDVALSMDEGPVAPGTEPQGYINGRVYDPDRVDTVIPYGSTEVWTVTNTNRFVPHNLHIHLVQFRVLERNGRPVVSGPESGLKDTVSLFPGETVKLQATFTGYRGRYLYHCHLIDHAAMGMMATMQIV</sequence>
<dbReference type="AlphaFoldDB" id="A0A3N4R8F5"/>
<comment type="similarity">
    <text evidence="1">Belongs to the multicopper oxidase family.</text>
</comment>
<dbReference type="InterPro" id="IPR001117">
    <property type="entry name" value="Cu-oxidase_2nd"/>
</dbReference>
<dbReference type="GO" id="GO:0016491">
    <property type="term" value="F:oxidoreductase activity"/>
    <property type="evidence" value="ECO:0007669"/>
    <property type="project" value="UniProtKB-KW"/>
</dbReference>
<dbReference type="Proteomes" id="UP000267408">
    <property type="component" value="Unassembled WGS sequence"/>
</dbReference>
<name>A0A3N4R8F5_9ACTN</name>
<accession>A0A3N4R8F5</accession>
<accession>A0A8G1U979</accession>
<proteinExistence type="inferred from homology"/>
<dbReference type="InterPro" id="IPR002355">
    <property type="entry name" value="Cu_oxidase_Cu_BS"/>
</dbReference>
<dbReference type="PANTHER" id="PTHR48267">
    <property type="entry name" value="CUPREDOXIN SUPERFAMILY PROTEIN"/>
    <property type="match status" value="1"/>
</dbReference>
<dbReference type="Pfam" id="PF07732">
    <property type="entry name" value="Cu-oxidase_3"/>
    <property type="match status" value="1"/>
</dbReference>
<dbReference type="InterPro" id="IPR008972">
    <property type="entry name" value="Cupredoxin"/>
</dbReference>
<evidence type="ECO:0000259" key="6">
    <source>
        <dbReference type="Pfam" id="PF07731"/>
    </source>
</evidence>
<dbReference type="GO" id="GO:0005507">
    <property type="term" value="F:copper ion binding"/>
    <property type="evidence" value="ECO:0007669"/>
    <property type="project" value="InterPro"/>
</dbReference>
<dbReference type="Gene3D" id="2.60.40.420">
    <property type="entry name" value="Cupredoxins - blue copper proteins"/>
    <property type="match status" value="3"/>
</dbReference>
<dbReference type="EMBL" id="RJVJ01000004">
    <property type="protein sequence ID" value="ROR34079.1"/>
    <property type="molecule type" value="Genomic_DNA"/>
</dbReference>
<dbReference type="Pfam" id="PF07731">
    <property type="entry name" value="Cu-oxidase_2"/>
    <property type="match status" value="1"/>
</dbReference>
<keyword evidence="4" id="KW-0732">Signal</keyword>
<comment type="caution">
    <text evidence="9">The sequence shown here is derived from an EMBL/GenBank/DDBJ whole genome shotgun (WGS) entry which is preliminary data.</text>
</comment>
<dbReference type="InterPro" id="IPR011706">
    <property type="entry name" value="Cu-oxidase_C"/>
</dbReference>
<feature type="domain" description="Plastocyanin-like" evidence="6">
    <location>
        <begin position="365"/>
        <end position="473"/>
    </location>
</feature>
<organism evidence="9 10">
    <name type="scientific">Kitasatospora cineracea</name>
    <dbReference type="NCBI Taxonomy" id="88074"/>
    <lineage>
        <taxon>Bacteria</taxon>
        <taxon>Bacillati</taxon>
        <taxon>Actinomycetota</taxon>
        <taxon>Actinomycetes</taxon>
        <taxon>Kitasatosporales</taxon>
        <taxon>Streptomycetaceae</taxon>
        <taxon>Kitasatospora</taxon>
    </lineage>
</organism>
<evidence type="ECO:0000313" key="10">
    <source>
        <dbReference type="Proteomes" id="UP000266906"/>
    </source>
</evidence>
<keyword evidence="10" id="KW-1185">Reference proteome</keyword>
<feature type="domain" description="Plastocyanin-like" evidence="5">
    <location>
        <begin position="231"/>
        <end position="296"/>
    </location>
</feature>
<protein>
    <submittedName>
        <fullName evidence="9">FtsP/CotA-like multicopper oxidase with cupredoxin domain</fullName>
    </submittedName>
</protein>
<reference evidence="10 11" key="1">
    <citation type="submission" date="2018-11" db="EMBL/GenBank/DDBJ databases">
        <title>Sequencing the genomes of 1000 actinobacteria strains.</title>
        <authorList>
            <person name="Klenk H.-P."/>
        </authorList>
    </citation>
    <scope>NUCLEOTIDE SEQUENCE [LARGE SCALE GENOMIC DNA]</scope>
    <source>
        <strain evidence="8 11">DSM 44780</strain>
        <strain evidence="9 10">DSM 44781</strain>
    </source>
</reference>
<dbReference type="EMBL" id="RKQG01000005">
    <property type="protein sequence ID" value="RPE26911.1"/>
    <property type="molecule type" value="Genomic_DNA"/>
</dbReference>
<evidence type="ECO:0000259" key="5">
    <source>
        <dbReference type="Pfam" id="PF00394"/>
    </source>
</evidence>
<dbReference type="InterPro" id="IPR033138">
    <property type="entry name" value="Cu_oxidase_CS"/>
</dbReference>
<dbReference type="InterPro" id="IPR011707">
    <property type="entry name" value="Cu-oxidase-like_N"/>
</dbReference>
<dbReference type="PROSITE" id="PS00080">
    <property type="entry name" value="MULTICOPPER_OXIDASE2"/>
    <property type="match status" value="1"/>
</dbReference>
<evidence type="ECO:0000256" key="3">
    <source>
        <dbReference type="ARBA" id="ARBA00023002"/>
    </source>
</evidence>
<keyword evidence="2" id="KW-0479">Metal-binding</keyword>